<evidence type="ECO:0000313" key="3">
    <source>
        <dbReference type="EMBL" id="MDC2410978.1"/>
    </source>
</evidence>
<proteinExistence type="predicted"/>
<feature type="modified residue" description="4-aspartylphosphate" evidence="1">
    <location>
        <position position="52"/>
    </location>
</feature>
<dbReference type="Proteomes" id="UP001214017">
    <property type="component" value="Unassembled WGS sequence"/>
</dbReference>
<dbReference type="InterPro" id="IPR011006">
    <property type="entry name" value="CheY-like_superfamily"/>
</dbReference>
<dbReference type="Gene3D" id="3.40.50.2300">
    <property type="match status" value="1"/>
</dbReference>
<feature type="domain" description="Response regulatory" evidence="2">
    <location>
        <begin position="2"/>
        <end position="132"/>
    </location>
</feature>
<name>A0AAP3SX78_BACOV</name>
<accession>A0AAP3SX78</accession>
<dbReference type="PROSITE" id="PS50110">
    <property type="entry name" value="RESPONSE_REGULATORY"/>
    <property type="match status" value="1"/>
</dbReference>
<dbReference type="SUPFAM" id="SSF52172">
    <property type="entry name" value="CheY-like"/>
    <property type="match status" value="1"/>
</dbReference>
<keyword evidence="1" id="KW-0597">Phosphoprotein</keyword>
<organism evidence="3 4">
    <name type="scientific">Bacteroides ovatus</name>
    <dbReference type="NCBI Taxonomy" id="28116"/>
    <lineage>
        <taxon>Bacteria</taxon>
        <taxon>Pseudomonadati</taxon>
        <taxon>Bacteroidota</taxon>
        <taxon>Bacteroidia</taxon>
        <taxon>Bacteroidales</taxon>
        <taxon>Bacteroidaceae</taxon>
        <taxon>Bacteroides</taxon>
    </lineage>
</organism>
<gene>
    <name evidence="3" type="ORF">PO240_24205</name>
</gene>
<evidence type="ECO:0000256" key="1">
    <source>
        <dbReference type="PROSITE-ProRule" id="PRU00169"/>
    </source>
</evidence>
<protein>
    <submittedName>
        <fullName evidence="3">Response regulator</fullName>
    </submittedName>
</protein>
<dbReference type="EMBL" id="JAQNWR010000025">
    <property type="protein sequence ID" value="MDC2410978.1"/>
    <property type="molecule type" value="Genomic_DNA"/>
</dbReference>
<dbReference type="GO" id="GO:0000160">
    <property type="term" value="P:phosphorelay signal transduction system"/>
    <property type="evidence" value="ECO:0007669"/>
    <property type="project" value="InterPro"/>
</dbReference>
<reference evidence="3" key="1">
    <citation type="submission" date="2022-10" db="EMBL/GenBank/DDBJ databases">
        <title>Human gut microbiome strain richness.</title>
        <authorList>
            <person name="Chen-Liaw A."/>
        </authorList>
    </citation>
    <scope>NUCLEOTIDE SEQUENCE</scope>
    <source>
        <strain evidence="3">F7_m1001271B151109d0_201107</strain>
    </source>
</reference>
<evidence type="ECO:0000259" key="2">
    <source>
        <dbReference type="PROSITE" id="PS50110"/>
    </source>
</evidence>
<comment type="caution">
    <text evidence="3">The sequence shown here is derived from an EMBL/GenBank/DDBJ whole genome shotgun (WGS) entry which is preliminary data.</text>
</comment>
<sequence>MRLLLVEDDEDKREQLLMFFDEHFTFSVDEVRSFQSALKAIKTICYDLIILDMTIPTYDISPIEQGGRAQAFGGEMLLHEMKRRHIMSKAIVVTQFDLFGKDEDEITLIDLDLRLMKQFPINYLGAIQYNIKYTSWESALLDTINKIK</sequence>
<dbReference type="RefSeq" id="WP_004323509.1">
    <property type="nucleotide sequence ID" value="NZ_BAABYJ010000002.1"/>
</dbReference>
<dbReference type="AlphaFoldDB" id="A0AAP3SX78"/>
<dbReference type="InterPro" id="IPR001789">
    <property type="entry name" value="Sig_transdc_resp-reg_receiver"/>
</dbReference>
<evidence type="ECO:0000313" key="4">
    <source>
        <dbReference type="Proteomes" id="UP001214017"/>
    </source>
</evidence>